<evidence type="ECO:0000256" key="2">
    <source>
        <dbReference type="SAM" id="MobiDB-lite"/>
    </source>
</evidence>
<proteinExistence type="predicted"/>
<feature type="compositionally biased region" description="Basic and acidic residues" evidence="2">
    <location>
        <begin position="429"/>
        <end position="441"/>
    </location>
</feature>
<dbReference type="PANTHER" id="PTHR33689:SF1">
    <property type="entry name" value="FAS-BINDING FACTOR 1"/>
    <property type="match status" value="1"/>
</dbReference>
<dbReference type="Ensembl" id="ENSHBUT00000026641.1">
    <property type="protein sequence ID" value="ENSHBUP00000017748.1"/>
    <property type="gene ID" value="ENSHBUG00000019812.1"/>
</dbReference>
<name>A0A3Q2VYE3_HAPBU</name>
<dbReference type="GO" id="GO:0090162">
    <property type="term" value="P:establishment of epithelial cell polarity"/>
    <property type="evidence" value="ECO:0007669"/>
    <property type="project" value="InterPro"/>
</dbReference>
<accession>A0A3Q2VYE3</accession>
<dbReference type="OMA" id="SFGHQYR"/>
<dbReference type="Proteomes" id="UP000264840">
    <property type="component" value="Unplaced"/>
</dbReference>
<organism evidence="4 5">
    <name type="scientific">Haplochromis burtoni</name>
    <name type="common">Burton's mouthbrooder</name>
    <name type="synonym">Chromis burtoni</name>
    <dbReference type="NCBI Taxonomy" id="8153"/>
    <lineage>
        <taxon>Eukaryota</taxon>
        <taxon>Metazoa</taxon>
        <taxon>Chordata</taxon>
        <taxon>Craniata</taxon>
        <taxon>Vertebrata</taxon>
        <taxon>Euteleostomi</taxon>
        <taxon>Actinopterygii</taxon>
        <taxon>Neopterygii</taxon>
        <taxon>Teleostei</taxon>
        <taxon>Neoteleostei</taxon>
        <taxon>Acanthomorphata</taxon>
        <taxon>Ovalentaria</taxon>
        <taxon>Cichlomorphae</taxon>
        <taxon>Cichliformes</taxon>
        <taxon>Cichlidae</taxon>
        <taxon>African cichlids</taxon>
        <taxon>Pseudocrenilabrinae</taxon>
        <taxon>Haplochromini</taxon>
        <taxon>Haplochromis</taxon>
    </lineage>
</organism>
<feature type="region of interest" description="Disordered" evidence="2">
    <location>
        <begin position="1"/>
        <end position="531"/>
    </location>
</feature>
<dbReference type="GO" id="GO:0097539">
    <property type="term" value="C:ciliary transition fiber"/>
    <property type="evidence" value="ECO:0007669"/>
    <property type="project" value="InterPro"/>
</dbReference>
<evidence type="ECO:0000313" key="4">
    <source>
        <dbReference type="Ensembl" id="ENSHBUP00000017748.1"/>
    </source>
</evidence>
<dbReference type="GeneTree" id="ENSGT00720000108861"/>
<reference evidence="4" key="1">
    <citation type="submission" date="2025-08" db="UniProtKB">
        <authorList>
            <consortium name="Ensembl"/>
        </authorList>
    </citation>
    <scope>IDENTIFICATION</scope>
</reference>
<feature type="compositionally biased region" description="Basic and acidic residues" evidence="2">
    <location>
        <begin position="764"/>
        <end position="782"/>
    </location>
</feature>
<feature type="compositionally biased region" description="Basic and acidic residues" evidence="2">
    <location>
        <begin position="13"/>
        <end position="29"/>
    </location>
</feature>
<dbReference type="OrthoDB" id="8195456at2759"/>
<dbReference type="InterPro" id="IPR049390">
    <property type="entry name" value="FBF1_C"/>
</dbReference>
<sequence>MATTLKGKASKSSFRDDLLDSLLDDDKQPVRTKASRGGPMYSTLAQEIKMDGADTEDSDVSAADPSDILKSMKDMDDMDADLFASKKKPSSAPAQTKPLVSEGPKKDSAVLESNAKPEEADEPTKEGKKPNSAPLSSARSYKKFTFSDSGGEDEGVAQTSYAKDLDDPLDDLLPGDSKPDLKSSFSKPEKSVPSPSASPILKNKTTKATKKGELTFEDDKDDLMDTLGFDSNKNNPKKQETPLWSPKERADAPQRPRTRIDEILESFTSPRLLERPPTGERKDELQSQEKPQQEKTSAGKEPRLDDDLTFGSYQPTLGSTSEGRQSRRQSVRFSTEDMSVSTPEKKPKPTTPTSSRQRNSADWLGLKTEDEPVYLEEGIDKTKNPAEASKSPSSPLLERKPSFTGSHSTSVAKTPEESSAPADNTIKQAKPEVSKTQRKEGDDEDDWLAGALSRRKALSALNTEAKPSKQEESFTDFSVSKQVTSQTPKSREDTLPSIKETSDTFPGRLGPAAHSTPVREERSNHDPQQNATLNTSAAFPQQASFSADSLQQLLLQNQLMQTQLLGLGGVVDAGLLRRLTEKEQPADYQALQARVIQLEGQVKTLQLERDQSQMILESMQQRHKQDMELLENAHKARVKLLEDSVAQRETQARHECEDLMERLATVTRAAEKERSELQAQYQRKMAQAQQERDCEVERLRDLQRKSILEMKRDYEDQIHRLKRLKEEEIDAVTSATSQTRSVAGVIERMEQFSSRLGELSSRVESTHEHTAHGLEQEARHRDEQLRTMQGHLAQQQKAMAEEKAYLKDIISRMDTQLKEQQRQLEKERWKMTAEQAKAESTQRSLEEERCVLTTQISVEREELERAKSALLEEQKSVMQHCADERRKLAAEWALFHAQEKQRHERAEREVSSLLEKREGSIISLAQEQADLKLRMAELKQKELAVAREREALEELREELDREKERLSSTALRLKTRAQEVEAFSKLAAEKYEEGERALQEAKRLEAEHEARLRNIHTQTEHLRQQEQRILKEQIRLSHLHKDTERLGQNPPLTPLPQIIAPVLTDSVSELPATLNVPPPVSFTSSQSMALQANLALWRYTAEKDREYLQEEQFFLENLKKKSYRSFSTD</sequence>
<feature type="compositionally biased region" description="Polar residues" evidence="2">
    <location>
        <begin position="311"/>
        <end position="323"/>
    </location>
</feature>
<dbReference type="GO" id="GO:0005814">
    <property type="term" value="C:centriole"/>
    <property type="evidence" value="ECO:0007669"/>
    <property type="project" value="TreeGrafter"/>
</dbReference>
<reference evidence="4" key="2">
    <citation type="submission" date="2025-09" db="UniProtKB">
        <authorList>
            <consortium name="Ensembl"/>
        </authorList>
    </citation>
    <scope>IDENTIFICATION</scope>
</reference>
<evidence type="ECO:0000313" key="5">
    <source>
        <dbReference type="Proteomes" id="UP000264840"/>
    </source>
</evidence>
<dbReference type="AlphaFoldDB" id="A0A3Q2VYE3"/>
<feature type="compositionally biased region" description="Basic and acidic residues" evidence="2">
    <location>
        <begin position="103"/>
        <end position="129"/>
    </location>
</feature>
<dbReference type="GO" id="GO:0036064">
    <property type="term" value="C:ciliary basal body"/>
    <property type="evidence" value="ECO:0007669"/>
    <property type="project" value="TreeGrafter"/>
</dbReference>
<feature type="coiled-coil region" evidence="1">
    <location>
        <begin position="896"/>
        <end position="1018"/>
    </location>
</feature>
<keyword evidence="1" id="KW-0175">Coiled coil</keyword>
<feature type="compositionally biased region" description="Basic and acidic residues" evidence="2">
    <location>
        <begin position="272"/>
        <end position="306"/>
    </location>
</feature>
<dbReference type="GO" id="GO:0060271">
    <property type="term" value="P:cilium assembly"/>
    <property type="evidence" value="ECO:0007669"/>
    <property type="project" value="InterPro"/>
</dbReference>
<evidence type="ECO:0000259" key="3">
    <source>
        <dbReference type="Pfam" id="PF21007"/>
    </source>
</evidence>
<dbReference type="GeneID" id="102313208"/>
<feature type="compositionally biased region" description="Basic and acidic residues" evidence="2">
    <location>
        <begin position="246"/>
        <end position="262"/>
    </location>
</feature>
<dbReference type="RefSeq" id="XP_005940906.1">
    <property type="nucleotide sequence ID" value="XM_005940844.3"/>
</dbReference>
<feature type="coiled-coil region" evidence="1">
    <location>
        <begin position="656"/>
        <end position="731"/>
    </location>
</feature>
<dbReference type="Pfam" id="PF21007">
    <property type="entry name" value="FBF1"/>
    <property type="match status" value="1"/>
</dbReference>
<keyword evidence="5" id="KW-1185">Reference proteome</keyword>
<feature type="region of interest" description="Disordered" evidence="2">
    <location>
        <begin position="760"/>
        <end position="782"/>
    </location>
</feature>
<protein>
    <submittedName>
        <fullName evidence="4">Fas binding factor 1</fullName>
    </submittedName>
</protein>
<feature type="coiled-coil region" evidence="1">
    <location>
        <begin position="810"/>
        <end position="837"/>
    </location>
</feature>
<feature type="compositionally biased region" description="Polar residues" evidence="2">
    <location>
        <begin position="475"/>
        <end position="488"/>
    </location>
</feature>
<dbReference type="PANTHER" id="PTHR33689">
    <property type="entry name" value="FAS-BINDING FACTOR 1"/>
    <property type="match status" value="1"/>
</dbReference>
<dbReference type="RefSeq" id="XP_005940907.1">
    <property type="nucleotide sequence ID" value="XM_005940845.3"/>
</dbReference>
<feature type="domain" description="Fas-binding factor 1 C-terminal" evidence="3">
    <location>
        <begin position="605"/>
        <end position="1120"/>
    </location>
</feature>
<feature type="compositionally biased region" description="Acidic residues" evidence="2">
    <location>
        <begin position="215"/>
        <end position="224"/>
    </location>
</feature>
<feature type="compositionally biased region" description="Polar residues" evidence="2">
    <location>
        <begin position="403"/>
        <end position="412"/>
    </location>
</feature>
<feature type="coiled-coil region" evidence="1">
    <location>
        <begin position="588"/>
        <end position="622"/>
    </location>
</feature>
<dbReference type="InterPro" id="IPR033561">
    <property type="entry name" value="FBF1"/>
</dbReference>
<dbReference type="STRING" id="8153.ENSHBUP00000017748"/>
<evidence type="ECO:0000256" key="1">
    <source>
        <dbReference type="SAM" id="Coils"/>
    </source>
</evidence>